<sequence>MPSPLPLCTFNRYGQHEGAAGMRKISKCSGGGRGVSVVRPIMGCLAGALEAAETGSPLDSLHTLTFMQMRTQKDNIKKVSPRGQFLYKTSKPVSTHPHFHLKFRINWAAATGLLLPSNHTRTSSSPRPANMQGTLQYSMSLMISLLWCLKSASKSSSHRAVQSLKHWNPVADPRDQGGAIKIAAYSL</sequence>
<evidence type="ECO:0000313" key="2">
    <source>
        <dbReference type="Proteomes" id="UP000324222"/>
    </source>
</evidence>
<organism evidence="1 2">
    <name type="scientific">Portunus trituberculatus</name>
    <name type="common">Swimming crab</name>
    <name type="synonym">Neptunus trituberculatus</name>
    <dbReference type="NCBI Taxonomy" id="210409"/>
    <lineage>
        <taxon>Eukaryota</taxon>
        <taxon>Metazoa</taxon>
        <taxon>Ecdysozoa</taxon>
        <taxon>Arthropoda</taxon>
        <taxon>Crustacea</taxon>
        <taxon>Multicrustacea</taxon>
        <taxon>Malacostraca</taxon>
        <taxon>Eumalacostraca</taxon>
        <taxon>Eucarida</taxon>
        <taxon>Decapoda</taxon>
        <taxon>Pleocyemata</taxon>
        <taxon>Brachyura</taxon>
        <taxon>Eubrachyura</taxon>
        <taxon>Portunoidea</taxon>
        <taxon>Portunidae</taxon>
        <taxon>Portuninae</taxon>
        <taxon>Portunus</taxon>
    </lineage>
</organism>
<keyword evidence="2" id="KW-1185">Reference proteome</keyword>
<proteinExistence type="predicted"/>
<reference evidence="1 2" key="1">
    <citation type="submission" date="2019-05" db="EMBL/GenBank/DDBJ databases">
        <title>Another draft genome of Portunus trituberculatus and its Hox gene families provides insights of decapod evolution.</title>
        <authorList>
            <person name="Jeong J.-H."/>
            <person name="Song I."/>
            <person name="Kim S."/>
            <person name="Choi T."/>
            <person name="Kim D."/>
            <person name="Ryu S."/>
            <person name="Kim W."/>
        </authorList>
    </citation>
    <scope>NUCLEOTIDE SEQUENCE [LARGE SCALE GENOMIC DNA]</scope>
    <source>
        <tissue evidence="1">Muscle</tissue>
    </source>
</reference>
<evidence type="ECO:0000313" key="1">
    <source>
        <dbReference type="EMBL" id="MPC52651.1"/>
    </source>
</evidence>
<accession>A0A5B7FYU6</accession>
<dbReference type="EMBL" id="VSRR010011042">
    <property type="protein sequence ID" value="MPC52651.1"/>
    <property type="molecule type" value="Genomic_DNA"/>
</dbReference>
<name>A0A5B7FYU6_PORTR</name>
<dbReference type="Proteomes" id="UP000324222">
    <property type="component" value="Unassembled WGS sequence"/>
</dbReference>
<dbReference type="AlphaFoldDB" id="A0A5B7FYU6"/>
<comment type="caution">
    <text evidence="1">The sequence shown here is derived from an EMBL/GenBank/DDBJ whole genome shotgun (WGS) entry which is preliminary data.</text>
</comment>
<gene>
    <name evidence="1" type="ORF">E2C01_046527</name>
</gene>
<protein>
    <submittedName>
        <fullName evidence="1">Uncharacterized protein</fullName>
    </submittedName>
</protein>